<comment type="similarity">
    <text evidence="1">Belongs to the ROK (NagC/XylR) family.</text>
</comment>
<protein>
    <submittedName>
        <fullName evidence="2">ROK family protein</fullName>
    </submittedName>
</protein>
<keyword evidence="3" id="KW-1185">Reference proteome</keyword>
<dbReference type="InterPro" id="IPR000600">
    <property type="entry name" value="ROK"/>
</dbReference>
<evidence type="ECO:0000313" key="3">
    <source>
        <dbReference type="Proteomes" id="UP000265419"/>
    </source>
</evidence>
<dbReference type="Proteomes" id="UP000265419">
    <property type="component" value="Unassembled WGS sequence"/>
</dbReference>
<organism evidence="2 3">
    <name type="scientific">Galactobacter valiniphilus</name>
    <dbReference type="NCBI Taxonomy" id="2676122"/>
    <lineage>
        <taxon>Bacteria</taxon>
        <taxon>Bacillati</taxon>
        <taxon>Actinomycetota</taxon>
        <taxon>Actinomycetes</taxon>
        <taxon>Micrococcales</taxon>
        <taxon>Micrococcaceae</taxon>
        <taxon>Galactobacter</taxon>
    </lineage>
</organism>
<gene>
    <name evidence="2" type="ORF">DWB68_02125</name>
</gene>
<comment type="caution">
    <text evidence="2">The sequence shown here is derived from an EMBL/GenBank/DDBJ whole genome shotgun (WGS) entry which is preliminary data.</text>
</comment>
<dbReference type="InterPro" id="IPR043129">
    <property type="entry name" value="ATPase_NBD"/>
</dbReference>
<accession>A0A399JCZ0</accession>
<dbReference type="PANTHER" id="PTHR18964">
    <property type="entry name" value="ROK (REPRESSOR, ORF, KINASE) FAMILY"/>
    <property type="match status" value="1"/>
</dbReference>
<dbReference type="Pfam" id="PF00480">
    <property type="entry name" value="ROK"/>
    <property type="match status" value="1"/>
</dbReference>
<dbReference type="Gene3D" id="3.30.420.40">
    <property type="match status" value="2"/>
</dbReference>
<reference evidence="2 3" key="1">
    <citation type="submission" date="2018-07" db="EMBL/GenBank/DDBJ databases">
        <title>Arthrobacter sp. nov., isolated from raw cow's milk with high bacterial count.</title>
        <authorList>
            <person name="Hahne J."/>
            <person name="Isele D."/>
            <person name="Lipski A."/>
        </authorList>
    </citation>
    <scope>NUCLEOTIDE SEQUENCE [LARGE SCALE GENOMIC DNA]</scope>
    <source>
        <strain evidence="2 3">JZ R-35</strain>
    </source>
</reference>
<dbReference type="RefSeq" id="WP_119423494.1">
    <property type="nucleotide sequence ID" value="NZ_QQXK01000003.1"/>
</dbReference>
<sequence>MNAPLALGLDLGGTKTAGALITGDGTVLARARAATPAARGARAVLGTIADVVRELLAQAPGPVLGLGLGAAGTIDPASASVVAATDTLPGWTGTRLRPGLSEALHDVAPAAWVGGSPRIEAVNDVHAHGLGEAWLGAAAGAPTALLVAFGTGVGGSFLVDGVPLTGGHHVGGHVGHVPSVQAAGLPCSCGATGHLEAIAAGPALAARYARLGGAAVDTPEVIARAGAGEALASRVVQAAATAAGEGLAGLANALDPHRLVVSGGLADAGPTWWDPVLRAYRAAALPAVRAAVPVKASLGGDAATLGAASLLLRGTPPA</sequence>
<dbReference type="SUPFAM" id="SSF53067">
    <property type="entry name" value="Actin-like ATPase domain"/>
    <property type="match status" value="1"/>
</dbReference>
<name>A0A399JCZ0_9MICC</name>
<dbReference type="EMBL" id="QQXK01000003">
    <property type="protein sequence ID" value="RII43425.1"/>
    <property type="molecule type" value="Genomic_DNA"/>
</dbReference>
<evidence type="ECO:0000313" key="2">
    <source>
        <dbReference type="EMBL" id="RII43425.1"/>
    </source>
</evidence>
<dbReference type="PANTHER" id="PTHR18964:SF169">
    <property type="entry name" value="N-ACETYLMANNOSAMINE KINASE"/>
    <property type="match status" value="1"/>
</dbReference>
<proteinExistence type="inferred from homology"/>
<dbReference type="AlphaFoldDB" id="A0A399JCZ0"/>
<evidence type="ECO:0000256" key="1">
    <source>
        <dbReference type="ARBA" id="ARBA00006479"/>
    </source>
</evidence>